<sequence>MEICIRFREGQNLHLLIASLDRIRKHSFKKDDKQLSFVHILDLHEDGVIKPHIDSVRYCGDVITGLSLLSDAVMRLRHKDKKDELIVDLFLQRRCLYRMGEFSRYEFYHEVLGKSQSYFMGKLIPRSRRISVICRDLPPNVQKNESLATSSVTGKREVLQRSDTE</sequence>
<dbReference type="PANTHER" id="PTHR21052:SF0">
    <property type="entry name" value="ALPHA-KETOGLUTARATE-DEPENDENT DIOXYGENASE ALKB HOMOLOG 7, MITOCHONDRIAL"/>
    <property type="match status" value="1"/>
</dbReference>
<organism evidence="2 3">
    <name type="scientific">Setaria digitata</name>
    <dbReference type="NCBI Taxonomy" id="48799"/>
    <lineage>
        <taxon>Eukaryota</taxon>
        <taxon>Metazoa</taxon>
        <taxon>Ecdysozoa</taxon>
        <taxon>Nematoda</taxon>
        <taxon>Chromadorea</taxon>
        <taxon>Rhabditida</taxon>
        <taxon>Spirurina</taxon>
        <taxon>Spiruromorpha</taxon>
        <taxon>Filarioidea</taxon>
        <taxon>Setariidae</taxon>
        <taxon>Setaria</taxon>
    </lineage>
</organism>
<dbReference type="WBParaSite" id="sdigi.contig97.g4259.t1">
    <property type="protein sequence ID" value="sdigi.contig97.g4259.t1"/>
    <property type="gene ID" value="sdigi.contig97.g4259"/>
</dbReference>
<protein>
    <submittedName>
        <fullName evidence="3">Alpha-ketoglutarate-dependent dioxygenase AlkB-like domain-containing protein</fullName>
    </submittedName>
</protein>
<dbReference type="InterPro" id="IPR032870">
    <property type="entry name" value="ALKBH7-like"/>
</dbReference>
<accession>A0A915Q883</accession>
<dbReference type="InterPro" id="IPR037151">
    <property type="entry name" value="AlkB-like_sf"/>
</dbReference>
<dbReference type="AlphaFoldDB" id="A0A915Q883"/>
<dbReference type="SUPFAM" id="SSF51197">
    <property type="entry name" value="Clavaminate synthase-like"/>
    <property type="match status" value="1"/>
</dbReference>
<name>A0A915Q883_9BILA</name>
<dbReference type="Gene3D" id="2.60.120.590">
    <property type="entry name" value="Alpha-ketoglutarate-dependent dioxygenase AlkB-like"/>
    <property type="match status" value="1"/>
</dbReference>
<comment type="cofactor">
    <cofactor evidence="1">
        <name>Fe(2+)</name>
        <dbReference type="ChEBI" id="CHEBI:29033"/>
    </cofactor>
</comment>
<evidence type="ECO:0000313" key="3">
    <source>
        <dbReference type="WBParaSite" id="sdigi.contig97.g4259.t1"/>
    </source>
</evidence>
<dbReference type="PANTHER" id="PTHR21052">
    <property type="entry name" value="SPERMATOGENESIS ASSOCIATED 11-RELATED"/>
    <property type="match status" value="1"/>
</dbReference>
<keyword evidence="2" id="KW-1185">Reference proteome</keyword>
<reference evidence="3" key="1">
    <citation type="submission" date="2022-11" db="UniProtKB">
        <authorList>
            <consortium name="WormBaseParasite"/>
        </authorList>
    </citation>
    <scope>IDENTIFICATION</scope>
</reference>
<evidence type="ECO:0000313" key="2">
    <source>
        <dbReference type="Proteomes" id="UP000887581"/>
    </source>
</evidence>
<dbReference type="GO" id="GO:0005759">
    <property type="term" value="C:mitochondrial matrix"/>
    <property type="evidence" value="ECO:0007669"/>
    <property type="project" value="TreeGrafter"/>
</dbReference>
<evidence type="ECO:0000256" key="1">
    <source>
        <dbReference type="ARBA" id="ARBA00001954"/>
    </source>
</evidence>
<dbReference type="Proteomes" id="UP000887581">
    <property type="component" value="Unplaced"/>
</dbReference>
<dbReference type="GO" id="GO:0006974">
    <property type="term" value="P:DNA damage response"/>
    <property type="evidence" value="ECO:0007669"/>
    <property type="project" value="InterPro"/>
</dbReference>
<dbReference type="GO" id="GO:0006631">
    <property type="term" value="P:fatty acid metabolic process"/>
    <property type="evidence" value="ECO:0007669"/>
    <property type="project" value="TreeGrafter"/>
</dbReference>
<proteinExistence type="predicted"/>